<evidence type="ECO:0000313" key="2">
    <source>
        <dbReference type="EMBL" id="MDA0160957.1"/>
    </source>
</evidence>
<evidence type="ECO:0000313" key="3">
    <source>
        <dbReference type="Proteomes" id="UP001149140"/>
    </source>
</evidence>
<name>A0A9X3MST5_9ACTN</name>
<proteinExistence type="predicted"/>
<evidence type="ECO:0000256" key="1">
    <source>
        <dbReference type="SAM" id="SignalP"/>
    </source>
</evidence>
<comment type="caution">
    <text evidence="2">The sequence shown here is derived from an EMBL/GenBank/DDBJ whole genome shotgun (WGS) entry which is preliminary data.</text>
</comment>
<feature type="chain" id="PRO_5040758553" evidence="1">
    <location>
        <begin position="23"/>
        <end position="293"/>
    </location>
</feature>
<dbReference type="Gene3D" id="2.130.10.10">
    <property type="entry name" value="YVTN repeat-like/Quinoprotein amine dehydrogenase"/>
    <property type="match status" value="2"/>
</dbReference>
<gene>
    <name evidence="2" type="ORF">OM076_11830</name>
</gene>
<reference evidence="2" key="1">
    <citation type="submission" date="2022-10" db="EMBL/GenBank/DDBJ databases">
        <title>The WGS of Solirubrobacter ginsenosidimutans DSM 21036.</title>
        <authorList>
            <person name="Jiang Z."/>
        </authorList>
    </citation>
    <scope>NUCLEOTIDE SEQUENCE</scope>
    <source>
        <strain evidence="2">DSM 21036</strain>
    </source>
</reference>
<keyword evidence="1" id="KW-0732">Signal</keyword>
<dbReference type="InterPro" id="IPR002860">
    <property type="entry name" value="BNR_rpt"/>
</dbReference>
<dbReference type="SUPFAM" id="SSF110296">
    <property type="entry name" value="Oligoxyloglucan reducing end-specific cellobiohydrolase"/>
    <property type="match status" value="1"/>
</dbReference>
<dbReference type="InterPro" id="IPR015943">
    <property type="entry name" value="WD40/YVTN_repeat-like_dom_sf"/>
</dbReference>
<dbReference type="Pfam" id="PF02012">
    <property type="entry name" value="BNR"/>
    <property type="match status" value="1"/>
</dbReference>
<organism evidence="2 3">
    <name type="scientific">Solirubrobacter ginsenosidimutans</name>
    <dbReference type="NCBI Taxonomy" id="490573"/>
    <lineage>
        <taxon>Bacteria</taxon>
        <taxon>Bacillati</taxon>
        <taxon>Actinomycetota</taxon>
        <taxon>Thermoleophilia</taxon>
        <taxon>Solirubrobacterales</taxon>
        <taxon>Solirubrobacteraceae</taxon>
        <taxon>Solirubrobacter</taxon>
    </lineage>
</organism>
<dbReference type="CDD" id="cd15482">
    <property type="entry name" value="Sialidase_non-viral"/>
    <property type="match status" value="1"/>
</dbReference>
<keyword evidence="3" id="KW-1185">Reference proteome</keyword>
<dbReference type="Proteomes" id="UP001149140">
    <property type="component" value="Unassembled WGS sequence"/>
</dbReference>
<dbReference type="AlphaFoldDB" id="A0A9X3MST5"/>
<keyword evidence="2" id="KW-0378">Hydrolase</keyword>
<dbReference type="GO" id="GO:0016787">
    <property type="term" value="F:hydrolase activity"/>
    <property type="evidence" value="ECO:0007669"/>
    <property type="project" value="UniProtKB-KW"/>
</dbReference>
<dbReference type="PROSITE" id="PS51257">
    <property type="entry name" value="PROKAR_LIPOPROTEIN"/>
    <property type="match status" value="1"/>
</dbReference>
<protein>
    <submittedName>
        <fullName evidence="2">Glycoside hydrolase</fullName>
    </submittedName>
</protein>
<accession>A0A9X3MST5</accession>
<feature type="signal peptide" evidence="1">
    <location>
        <begin position="1"/>
        <end position="22"/>
    </location>
</feature>
<sequence>MSRTYLPALLALLALAACGGDASENASSAAPGSGTDVLSIAIDPADGTLLAGGGPAFYRLKPGEKAPETAAGNITTPKGSGTLTKDVVARFLADGTMIASGHSGEAALPSVLGLVKSTDEGETWQPVSGLGTADYHEIEVDGDRILALRYEEPGMIQISSDGGKTWDKREAPSVAAPIDIAVNPGNRDQWAVSTDQGTFISANGGKSWRQWDTTFGPRIAWVKPDALYLAGKDGKVKKSPDAGKTWQDVGSIGAGPKELAFSAKGELYASVAGGEIRRSADGGATWAKVATFR</sequence>
<dbReference type="RefSeq" id="WP_270040085.1">
    <property type="nucleotide sequence ID" value="NZ_JAPDOD010000008.1"/>
</dbReference>
<dbReference type="EMBL" id="JAPDOD010000008">
    <property type="protein sequence ID" value="MDA0160957.1"/>
    <property type="molecule type" value="Genomic_DNA"/>
</dbReference>